<gene>
    <name evidence="3" type="ORF">LQE99_13300</name>
</gene>
<evidence type="ECO:0000313" key="3">
    <source>
        <dbReference type="EMBL" id="MCH4286097.1"/>
    </source>
</evidence>
<dbReference type="GO" id="GO:0016787">
    <property type="term" value="F:hydrolase activity"/>
    <property type="evidence" value="ECO:0007669"/>
    <property type="project" value="UniProtKB-KW"/>
</dbReference>
<comment type="caution">
    <text evidence="3">The sequence shown here is derived from an EMBL/GenBank/DDBJ whole genome shotgun (WGS) entry which is preliminary data.</text>
</comment>
<evidence type="ECO:0000256" key="2">
    <source>
        <dbReference type="RuleBase" id="RU003690"/>
    </source>
</evidence>
<dbReference type="Proteomes" id="UP001202402">
    <property type="component" value="Unassembled WGS sequence"/>
</dbReference>
<name>A0ABS9R8X0_9FIRM</name>
<organism evidence="3 4">
    <name type="scientific">Amedibacillus hominis</name>
    <dbReference type="NCBI Taxonomy" id="2897776"/>
    <lineage>
        <taxon>Bacteria</taxon>
        <taxon>Bacillati</taxon>
        <taxon>Bacillota</taxon>
        <taxon>Erysipelotrichia</taxon>
        <taxon>Erysipelotrichales</taxon>
        <taxon>Erysipelotrichaceae</taxon>
        <taxon>Amedibacillus</taxon>
    </lineage>
</organism>
<dbReference type="InterPro" id="IPR033132">
    <property type="entry name" value="GH_1_N_CS"/>
</dbReference>
<keyword evidence="1" id="KW-0326">Glycosidase</keyword>
<dbReference type="RefSeq" id="WP_117453108.1">
    <property type="nucleotide sequence ID" value="NZ_JAKVPQ010000011.1"/>
</dbReference>
<keyword evidence="4" id="KW-1185">Reference proteome</keyword>
<protein>
    <submittedName>
        <fullName evidence="3">Glycoside hydrolase family 1 protein</fullName>
    </submittedName>
</protein>
<evidence type="ECO:0000256" key="1">
    <source>
        <dbReference type="ARBA" id="ARBA00023295"/>
    </source>
</evidence>
<dbReference type="InterPro" id="IPR017853">
    <property type="entry name" value="GH"/>
</dbReference>
<dbReference type="SUPFAM" id="SSF51445">
    <property type="entry name" value="(Trans)glycosidases"/>
    <property type="match status" value="1"/>
</dbReference>
<dbReference type="PANTHER" id="PTHR10353:SF122">
    <property type="entry name" value="6-PHOSPHO-BETA-GLUCOSIDASE ASCB-RELATED"/>
    <property type="match status" value="1"/>
</dbReference>
<sequence>MFDVKTGFPKDFLWGGAIAANQAEGAWDVDGKGPSIADIEILPEVYSRKQIVGFKHTKEDIEQALADKEGYYPRRSAIDFYHTYKEDLALMKEMGFKCFRTSFNWTRIYPNGDEETPNEAGLKFYDDLIDEMLKNGIEPVMTVSHYEMPVALALKNGFLDPACIDHFVKYCVTLFERYKGKVKYWILLNQINCLGGWGEFSSLGLLEGYSKNDVYQALHNQFVACAKATKAAHEISSDLQIGMMLGDDTRYPATCKPEDVFAATRCNQMNLYFYSDVLCQGEYPGYAIRFFHDNDISFDITEEDLKLLKENTVDFLSFSYYFTKVTSANPDASEDNPYLEKSIWGWAIDPLGFRNSLNHYWDRYHLPMFIAENGLGALDEVVDGKVHDDYRIAYLKGNIAAMKEAIKDGVEVFGYASWGPIDIISCSQGEMSKRYGYIYVDIDDRGNGTGKRLRKDSFYWYQNVIKTNGEEL</sequence>
<dbReference type="Pfam" id="PF00232">
    <property type="entry name" value="Glyco_hydro_1"/>
    <property type="match status" value="1"/>
</dbReference>
<accession>A0ABS9R8X0</accession>
<proteinExistence type="inferred from homology"/>
<keyword evidence="3" id="KW-0378">Hydrolase</keyword>
<reference evidence="3 4" key="1">
    <citation type="submission" date="2022-02" db="EMBL/GenBank/DDBJ databases">
        <title>Genome of Erysipelotrichaceae sp. nov. NSJ-176 isolated from human feces.</title>
        <authorList>
            <person name="Abdugheni R."/>
        </authorList>
    </citation>
    <scope>NUCLEOTIDE SEQUENCE [LARGE SCALE GENOMIC DNA]</scope>
    <source>
        <strain evidence="3 4">NSJ-176</strain>
    </source>
</reference>
<comment type="similarity">
    <text evidence="2">Belongs to the glycosyl hydrolase 1 family.</text>
</comment>
<dbReference type="Gene3D" id="3.20.20.80">
    <property type="entry name" value="Glycosidases"/>
    <property type="match status" value="1"/>
</dbReference>
<dbReference type="PRINTS" id="PR00131">
    <property type="entry name" value="GLHYDRLASE1"/>
</dbReference>
<dbReference type="PROSITE" id="PS00653">
    <property type="entry name" value="GLYCOSYL_HYDROL_F1_2"/>
    <property type="match status" value="1"/>
</dbReference>
<dbReference type="EMBL" id="JAKVPQ010000011">
    <property type="protein sequence ID" value="MCH4286097.1"/>
    <property type="molecule type" value="Genomic_DNA"/>
</dbReference>
<evidence type="ECO:0000313" key="4">
    <source>
        <dbReference type="Proteomes" id="UP001202402"/>
    </source>
</evidence>
<dbReference type="PANTHER" id="PTHR10353">
    <property type="entry name" value="GLYCOSYL HYDROLASE"/>
    <property type="match status" value="1"/>
</dbReference>
<dbReference type="InterPro" id="IPR001360">
    <property type="entry name" value="Glyco_hydro_1"/>
</dbReference>